<dbReference type="AlphaFoldDB" id="A0A819ZIG1"/>
<dbReference type="CDD" id="cd00751">
    <property type="entry name" value="thiolase"/>
    <property type="match status" value="1"/>
</dbReference>
<evidence type="ECO:0000313" key="5">
    <source>
        <dbReference type="EMBL" id="CAF4170445.1"/>
    </source>
</evidence>
<reference evidence="5" key="1">
    <citation type="submission" date="2021-02" db="EMBL/GenBank/DDBJ databases">
        <authorList>
            <person name="Nowell W R."/>
        </authorList>
    </citation>
    <scope>NUCLEOTIDE SEQUENCE</scope>
</reference>
<evidence type="ECO:0000256" key="2">
    <source>
        <dbReference type="ARBA" id="ARBA00022679"/>
    </source>
</evidence>
<dbReference type="Gene3D" id="3.40.47.10">
    <property type="match status" value="2"/>
</dbReference>
<dbReference type="PANTHER" id="PTHR18919:SF107">
    <property type="entry name" value="ACETYL-COA ACETYLTRANSFERASE, CYTOSOLIC"/>
    <property type="match status" value="1"/>
</dbReference>
<dbReference type="Proteomes" id="UP000663874">
    <property type="component" value="Unassembled WGS sequence"/>
</dbReference>
<organism evidence="5 6">
    <name type="scientific">Rotaria sordida</name>
    <dbReference type="NCBI Taxonomy" id="392033"/>
    <lineage>
        <taxon>Eukaryota</taxon>
        <taxon>Metazoa</taxon>
        <taxon>Spiralia</taxon>
        <taxon>Gnathifera</taxon>
        <taxon>Rotifera</taxon>
        <taxon>Eurotatoria</taxon>
        <taxon>Bdelloidea</taxon>
        <taxon>Philodinida</taxon>
        <taxon>Philodinidae</taxon>
        <taxon>Rotaria</taxon>
    </lineage>
</organism>
<sequence length="167" mass="18158">MIDLMQHDGLVDAFSNNSMGITAENIAKKFNISREMQDEYAVKSHQKANKARTEGYFKEEILPVKIKVKKDILMFDQDEGIRPNASLDALAQLQPVFEKEGTVTAGNSSSINDSAACVIVVSGEALTKYNLQPLVRIVSYASAGVDPNIMGTAPVPASLKALEGYSY</sequence>
<dbReference type="PANTHER" id="PTHR18919">
    <property type="entry name" value="ACETYL-COA C-ACYLTRANSFERASE"/>
    <property type="match status" value="1"/>
</dbReference>
<feature type="domain" description="Thiolase N-terminal" evidence="4">
    <location>
        <begin position="2"/>
        <end position="122"/>
    </location>
</feature>
<dbReference type="InterPro" id="IPR016039">
    <property type="entry name" value="Thiolase-like"/>
</dbReference>
<keyword evidence="2" id="KW-0808">Transferase</keyword>
<name>A0A819ZIG1_9BILA</name>
<gene>
    <name evidence="5" type="ORF">FNK824_LOCUS34659</name>
</gene>
<dbReference type="Pfam" id="PF00108">
    <property type="entry name" value="Thiolase_N"/>
    <property type="match status" value="1"/>
</dbReference>
<evidence type="ECO:0000259" key="4">
    <source>
        <dbReference type="Pfam" id="PF00108"/>
    </source>
</evidence>
<evidence type="ECO:0000256" key="1">
    <source>
        <dbReference type="ARBA" id="ARBA00010982"/>
    </source>
</evidence>
<comment type="similarity">
    <text evidence="1">Belongs to the thiolase-like superfamily. Thiolase family.</text>
</comment>
<evidence type="ECO:0000313" key="6">
    <source>
        <dbReference type="Proteomes" id="UP000663874"/>
    </source>
</evidence>
<dbReference type="SUPFAM" id="SSF53901">
    <property type="entry name" value="Thiolase-like"/>
    <property type="match status" value="2"/>
</dbReference>
<evidence type="ECO:0000256" key="3">
    <source>
        <dbReference type="ARBA" id="ARBA00023315"/>
    </source>
</evidence>
<dbReference type="EMBL" id="CAJOBE010013839">
    <property type="protein sequence ID" value="CAF4170445.1"/>
    <property type="molecule type" value="Genomic_DNA"/>
</dbReference>
<keyword evidence="3" id="KW-0012">Acyltransferase</keyword>
<comment type="caution">
    <text evidence="5">The sequence shown here is derived from an EMBL/GenBank/DDBJ whole genome shotgun (WGS) entry which is preliminary data.</text>
</comment>
<dbReference type="InterPro" id="IPR020616">
    <property type="entry name" value="Thiolase_N"/>
</dbReference>
<proteinExistence type="inferred from homology"/>
<dbReference type="GO" id="GO:0016747">
    <property type="term" value="F:acyltransferase activity, transferring groups other than amino-acyl groups"/>
    <property type="evidence" value="ECO:0007669"/>
    <property type="project" value="InterPro"/>
</dbReference>
<protein>
    <recommendedName>
        <fullName evidence="4">Thiolase N-terminal domain-containing protein</fullName>
    </recommendedName>
</protein>
<dbReference type="InterPro" id="IPR002155">
    <property type="entry name" value="Thiolase"/>
</dbReference>
<accession>A0A819ZIG1</accession>